<evidence type="ECO:0000256" key="1">
    <source>
        <dbReference type="ARBA" id="ARBA00022441"/>
    </source>
</evidence>
<dbReference type="Pfam" id="PF01344">
    <property type="entry name" value="Kelch_1"/>
    <property type="match status" value="1"/>
</dbReference>
<dbReference type="SMART" id="SM00612">
    <property type="entry name" value="Kelch"/>
    <property type="match status" value="6"/>
</dbReference>
<evidence type="ECO:0008006" key="6">
    <source>
        <dbReference type="Google" id="ProtNLM"/>
    </source>
</evidence>
<evidence type="ECO:0000256" key="3">
    <source>
        <dbReference type="SAM" id="MobiDB-lite"/>
    </source>
</evidence>
<dbReference type="InterPro" id="IPR051746">
    <property type="entry name" value="Kelch_domain_containing_8"/>
</dbReference>
<protein>
    <recommendedName>
        <fullName evidence="6">Branched-chain amino acid ABC transporter substrate-binding protein</fullName>
    </recommendedName>
</protein>
<name>A0A250ICH9_9BACT</name>
<evidence type="ECO:0000313" key="4">
    <source>
        <dbReference type="EMBL" id="ATB28861.1"/>
    </source>
</evidence>
<feature type="compositionally biased region" description="Polar residues" evidence="3">
    <location>
        <begin position="521"/>
        <end position="534"/>
    </location>
</feature>
<sequence length="656" mass="66980">MTGWKVREAVLMGCLLVGGGSACGPAESPLDTSEARVSRAESALVTTTGSMAVPRGGHAATLLANGKVLITGGWTASGSISSMTAVTELYDPATKTFSQTGAMGTPRERHRAVKLQNGKVLVMGGLTQGGRVASAELYDPATGLWTPTGAMSVAREYPSATLLTDGRVLVAGGTSSGVSSLASAELYDPATGTWTLTGSLLTGRTDHSVTRMADGRVFVSGGFGSSGGPLASAEIYNPATGVWSSAGSMAWGRSYHSLHLLQGGKVLVAGGYNAFDNYPLVSELYDPASGTWSTSGALNVSHSRHAGTSLADGSVIIMGGGFSSAEMRGIERYNPATGVWTLVDNLITGRSFHTATLLDDGSVLVAGNMPSTSAELFSFTASTDTSPPATVLTSPTSGAILSGTVTLTANATDNVGVTRVEFYRGSVLLGSDTLAPYSLSWNTTSVANGSYTLTSKAYDTAGNVSTSAVVGITVNNVSTPTVTQAVYDSGLKVPACAQVGSGCDSGLLLDGRANLGPEPHQPNTLQGSCADGTSGSYHSDESVDRILVTSVDGGSFAPGKQVRVEVRVWAYTGGGSDVLDLYYTSDAALPTWTHLASLIPTASGAQTLTTTFTLPATGRFLQGVRAAFRYGGSASPCTSGPYDDRDDLVFAVGTGS</sequence>
<accession>A0A250ICH9</accession>
<dbReference type="Gene3D" id="2.60.40.10">
    <property type="entry name" value="Immunoglobulins"/>
    <property type="match status" value="1"/>
</dbReference>
<reference evidence="4 5" key="1">
    <citation type="submission" date="2017-06" db="EMBL/GenBank/DDBJ databases">
        <authorList>
            <person name="Kim H.J."/>
            <person name="Triplett B.A."/>
        </authorList>
    </citation>
    <scope>NUCLEOTIDE SEQUENCE [LARGE SCALE GENOMIC DNA]</scope>
    <source>
        <strain evidence="4 5">DSM 14713</strain>
    </source>
</reference>
<dbReference type="InterPro" id="IPR037293">
    <property type="entry name" value="Gal_Oxidase_central_sf"/>
</dbReference>
<proteinExistence type="predicted"/>
<dbReference type="Pfam" id="PF17957">
    <property type="entry name" value="Big_7"/>
    <property type="match status" value="1"/>
</dbReference>
<organism evidence="4 5">
    <name type="scientific">Melittangium boletus DSM 14713</name>
    <dbReference type="NCBI Taxonomy" id="1294270"/>
    <lineage>
        <taxon>Bacteria</taxon>
        <taxon>Pseudomonadati</taxon>
        <taxon>Myxococcota</taxon>
        <taxon>Myxococcia</taxon>
        <taxon>Myxococcales</taxon>
        <taxon>Cystobacterineae</taxon>
        <taxon>Archangiaceae</taxon>
        <taxon>Melittangium</taxon>
    </lineage>
</organism>
<dbReference type="InterPro" id="IPR006652">
    <property type="entry name" value="Kelch_1"/>
</dbReference>
<dbReference type="Gene3D" id="2.120.10.80">
    <property type="entry name" value="Kelch-type beta propeller"/>
    <property type="match status" value="1"/>
</dbReference>
<feature type="region of interest" description="Disordered" evidence="3">
    <location>
        <begin position="513"/>
        <end position="534"/>
    </location>
</feature>
<dbReference type="PROSITE" id="PS51257">
    <property type="entry name" value="PROKAR_LIPOPROTEIN"/>
    <property type="match status" value="1"/>
</dbReference>
<dbReference type="PANTHER" id="PTHR46260:SF3">
    <property type="entry name" value="RING-TYPE DOMAIN-CONTAINING PROTEIN"/>
    <property type="match status" value="1"/>
</dbReference>
<dbReference type="InterPro" id="IPR013783">
    <property type="entry name" value="Ig-like_fold"/>
</dbReference>
<evidence type="ECO:0000256" key="2">
    <source>
        <dbReference type="ARBA" id="ARBA00022737"/>
    </source>
</evidence>
<keyword evidence="5" id="KW-1185">Reference proteome</keyword>
<dbReference type="Proteomes" id="UP000217289">
    <property type="component" value="Chromosome"/>
</dbReference>
<gene>
    <name evidence="4" type="ORF">MEBOL_002310</name>
</gene>
<dbReference type="PANTHER" id="PTHR46260">
    <property type="entry name" value="RING-TYPE DOMAIN-CONTAINING PROTEIN"/>
    <property type="match status" value="1"/>
</dbReference>
<dbReference type="KEGG" id="mbd:MEBOL_002310"/>
<dbReference type="InterPro" id="IPR015915">
    <property type="entry name" value="Kelch-typ_b-propeller"/>
</dbReference>
<dbReference type="OrthoDB" id="8673369at2"/>
<dbReference type="EMBL" id="CP022163">
    <property type="protein sequence ID" value="ATB28861.1"/>
    <property type="molecule type" value="Genomic_DNA"/>
</dbReference>
<dbReference type="AlphaFoldDB" id="A0A250ICH9"/>
<keyword evidence="2" id="KW-0677">Repeat</keyword>
<dbReference type="SUPFAM" id="SSF117281">
    <property type="entry name" value="Kelch motif"/>
    <property type="match status" value="1"/>
</dbReference>
<dbReference type="RefSeq" id="WP_095977498.1">
    <property type="nucleotide sequence ID" value="NZ_CP022163.1"/>
</dbReference>
<dbReference type="Gene3D" id="2.130.10.80">
    <property type="entry name" value="Galactose oxidase/kelch, beta-propeller"/>
    <property type="match status" value="2"/>
</dbReference>
<keyword evidence="1" id="KW-0880">Kelch repeat</keyword>
<dbReference type="Pfam" id="PF24681">
    <property type="entry name" value="Kelch_KLHDC2_KLHL20_DRC7"/>
    <property type="match status" value="1"/>
</dbReference>
<evidence type="ECO:0000313" key="5">
    <source>
        <dbReference type="Proteomes" id="UP000217289"/>
    </source>
</evidence>